<dbReference type="SMART" id="SM00506">
    <property type="entry name" value="A1pp"/>
    <property type="match status" value="1"/>
</dbReference>
<dbReference type="AlphaFoldDB" id="A0A4R5DQB6"/>
<sequence length="540" mass="61098">MSNEIKYDKDSFLRLIMSNIEHNSSTSERAKEYLTGEGYKLDDIVKKGLAKIAEIQEKLSNEKQKVVNTSNVDESQYLRKGAYWTHPSVKLLMRESGNTDPLNEIKSRARNLVMKGFEMGWHGPPYDPFLLAKYLDIDIIPNDQVIDARIVPLTFETFQIQYNPLQKQTRANFSVSHEIAHTLFSDCAQTIRNREENPSENRQLEQLCNAAAAEIQLPYAMFSHDANNSDPTIEGLLQLATKYKSSLESVFIRYTEVIDKPCAVIIGIFETDEKIVLDYYTSSKSFYIKIPNGFQIPKNSIAYECISPGWTSRETISWEIFKGQSFQAFAVGISPYRKDNKPRVGILIIPMNKEANPIEEGKVMLEFGDATKPRGKGIKIIAQVVNTSGALGRGFGYSLSKNYPLVKDKLIEWKANKKEFILGTSNLVKISKDLFVFQMLAQKGLHSNGYEIPLKYNDLRNCLIDLRKTAQEIGASVHMPAIGAGNAKGDWNLIIGMIHDELVNYGIKVNIYLLPGKPFNSNQKSTLTLFKESSTWQTEK</sequence>
<dbReference type="EMBL" id="SMFL01000007">
    <property type="protein sequence ID" value="TDE13195.1"/>
    <property type="molecule type" value="Genomic_DNA"/>
</dbReference>
<dbReference type="SUPFAM" id="SSF52949">
    <property type="entry name" value="Macro domain-like"/>
    <property type="match status" value="1"/>
</dbReference>
<evidence type="ECO:0000313" key="5">
    <source>
        <dbReference type="Proteomes" id="UP000294850"/>
    </source>
</evidence>
<organism evidence="4 5">
    <name type="scientific">Dyadobacter psychrotolerans</name>
    <dbReference type="NCBI Taxonomy" id="2541721"/>
    <lineage>
        <taxon>Bacteria</taxon>
        <taxon>Pseudomonadati</taxon>
        <taxon>Bacteroidota</taxon>
        <taxon>Cytophagia</taxon>
        <taxon>Cytophagales</taxon>
        <taxon>Spirosomataceae</taxon>
        <taxon>Dyadobacter</taxon>
    </lineage>
</organism>
<evidence type="ECO:0000313" key="4">
    <source>
        <dbReference type="EMBL" id="TDE13195.1"/>
    </source>
</evidence>
<dbReference type="GO" id="GO:0140291">
    <property type="term" value="P:peptidyl-glutamate ADP-deribosylation"/>
    <property type="evidence" value="ECO:0007669"/>
    <property type="project" value="TreeGrafter"/>
</dbReference>
<evidence type="ECO:0000259" key="3">
    <source>
        <dbReference type="SMART" id="SM00506"/>
    </source>
</evidence>
<evidence type="ECO:0000256" key="1">
    <source>
        <dbReference type="ARBA" id="ARBA00035885"/>
    </source>
</evidence>
<dbReference type="Pfam" id="PF06114">
    <property type="entry name" value="Peptidase_M78"/>
    <property type="match status" value="1"/>
</dbReference>
<dbReference type="InterPro" id="IPR010359">
    <property type="entry name" value="IrrE_HExxH"/>
</dbReference>
<gene>
    <name evidence="4" type="ORF">E0F88_19265</name>
</gene>
<dbReference type="RefSeq" id="WP_131959916.1">
    <property type="nucleotide sequence ID" value="NZ_SMFL01000007.1"/>
</dbReference>
<dbReference type="PANTHER" id="PTHR12521">
    <property type="entry name" value="PROTEIN C6ORF130"/>
    <property type="match status" value="1"/>
</dbReference>
<proteinExistence type="predicted"/>
<keyword evidence="2" id="KW-0175">Coiled coil</keyword>
<dbReference type="InterPro" id="IPR002589">
    <property type="entry name" value="Macro_dom"/>
</dbReference>
<dbReference type="Proteomes" id="UP000294850">
    <property type="component" value="Unassembled WGS sequence"/>
</dbReference>
<evidence type="ECO:0000256" key="2">
    <source>
        <dbReference type="SAM" id="Coils"/>
    </source>
</evidence>
<dbReference type="InterPro" id="IPR043472">
    <property type="entry name" value="Macro_dom-like"/>
</dbReference>
<dbReference type="Gene3D" id="3.40.220.10">
    <property type="entry name" value="Leucine Aminopeptidase, subunit E, domain 1"/>
    <property type="match status" value="1"/>
</dbReference>
<feature type="coiled-coil region" evidence="2">
    <location>
        <begin position="45"/>
        <end position="72"/>
    </location>
</feature>
<comment type="caution">
    <text evidence="4">The sequence shown here is derived from an EMBL/GenBank/DDBJ whole genome shotgun (WGS) entry which is preliminary data.</text>
</comment>
<accession>A0A4R5DQB6</accession>
<dbReference type="InterPro" id="IPR050892">
    <property type="entry name" value="ADP-ribose_metab_enzymes"/>
</dbReference>
<protein>
    <submittedName>
        <fullName evidence="4">ImmA/IrrE family metallo-endopeptidase</fullName>
    </submittedName>
</protein>
<reference evidence="4 5" key="1">
    <citation type="submission" date="2019-03" db="EMBL/GenBank/DDBJ databases">
        <title>Dyadobacter AR-3-6 sp. nov., isolated from arctic soil.</title>
        <authorList>
            <person name="Chaudhary D.K."/>
        </authorList>
    </citation>
    <scope>NUCLEOTIDE SEQUENCE [LARGE SCALE GENOMIC DNA]</scope>
    <source>
        <strain evidence="4 5">AR-3-6</strain>
    </source>
</reference>
<dbReference type="Gene3D" id="1.10.10.2910">
    <property type="match status" value="1"/>
</dbReference>
<feature type="domain" description="Macro" evidence="3">
    <location>
        <begin position="362"/>
        <end position="498"/>
    </location>
</feature>
<dbReference type="OrthoDB" id="9780211at2"/>
<keyword evidence="5" id="KW-1185">Reference proteome</keyword>
<comment type="catalytic activity">
    <reaction evidence="1">
        <text>an N-(ADP-alpha-D-ribosyl)-thymidine in DNA + H2O = a thymidine in DNA + ADP-D-ribose</text>
        <dbReference type="Rhea" id="RHEA:71655"/>
        <dbReference type="Rhea" id="RHEA-COMP:13556"/>
        <dbReference type="Rhea" id="RHEA-COMP:18051"/>
        <dbReference type="ChEBI" id="CHEBI:15377"/>
        <dbReference type="ChEBI" id="CHEBI:57967"/>
        <dbReference type="ChEBI" id="CHEBI:137386"/>
        <dbReference type="ChEBI" id="CHEBI:191199"/>
    </reaction>
    <physiologicalReaction direction="left-to-right" evidence="1">
        <dbReference type="Rhea" id="RHEA:71656"/>
    </physiologicalReaction>
</comment>
<name>A0A4R5DQB6_9BACT</name>
<dbReference type="PANTHER" id="PTHR12521:SF0">
    <property type="entry name" value="ADP-RIBOSE GLYCOHYDROLASE OARD1"/>
    <property type="match status" value="1"/>
</dbReference>